<keyword evidence="1" id="KW-1133">Transmembrane helix</keyword>
<proteinExistence type="predicted"/>
<keyword evidence="3" id="KW-1185">Reference proteome</keyword>
<dbReference type="EMBL" id="JBHTKY010000008">
    <property type="protein sequence ID" value="MFD1165466.1"/>
    <property type="molecule type" value="Genomic_DNA"/>
</dbReference>
<protein>
    <recommendedName>
        <fullName evidence="4">Two-component sensor histidine kinase</fullName>
    </recommendedName>
</protein>
<accession>A0ABW3RKW8</accession>
<organism evidence="2 3">
    <name type="scientific">Sphingobacterium daejeonense</name>
    <dbReference type="NCBI Taxonomy" id="371142"/>
    <lineage>
        <taxon>Bacteria</taxon>
        <taxon>Pseudomonadati</taxon>
        <taxon>Bacteroidota</taxon>
        <taxon>Sphingobacteriia</taxon>
        <taxon>Sphingobacteriales</taxon>
        <taxon>Sphingobacteriaceae</taxon>
        <taxon>Sphingobacterium</taxon>
    </lineage>
</organism>
<comment type="caution">
    <text evidence="2">The sequence shown here is derived from an EMBL/GenBank/DDBJ whole genome shotgun (WGS) entry which is preliminary data.</text>
</comment>
<evidence type="ECO:0000256" key="1">
    <source>
        <dbReference type="SAM" id="Phobius"/>
    </source>
</evidence>
<evidence type="ECO:0000313" key="2">
    <source>
        <dbReference type="EMBL" id="MFD1165466.1"/>
    </source>
</evidence>
<dbReference type="RefSeq" id="WP_380895510.1">
    <property type="nucleotide sequence ID" value="NZ_JBHTKY010000008.1"/>
</dbReference>
<evidence type="ECO:0008006" key="4">
    <source>
        <dbReference type="Google" id="ProtNLM"/>
    </source>
</evidence>
<keyword evidence="1" id="KW-0472">Membrane</keyword>
<dbReference type="Proteomes" id="UP001597205">
    <property type="component" value="Unassembled WGS sequence"/>
</dbReference>
<reference evidence="3" key="1">
    <citation type="journal article" date="2019" name="Int. J. Syst. Evol. Microbiol.">
        <title>The Global Catalogue of Microorganisms (GCM) 10K type strain sequencing project: providing services to taxonomists for standard genome sequencing and annotation.</title>
        <authorList>
            <consortium name="The Broad Institute Genomics Platform"/>
            <consortium name="The Broad Institute Genome Sequencing Center for Infectious Disease"/>
            <person name="Wu L."/>
            <person name="Ma J."/>
        </authorList>
    </citation>
    <scope>NUCLEOTIDE SEQUENCE [LARGE SCALE GENOMIC DNA]</scope>
    <source>
        <strain evidence="3">CCUG 52468</strain>
    </source>
</reference>
<gene>
    <name evidence="2" type="ORF">ACFQ2C_07605</name>
</gene>
<evidence type="ECO:0000313" key="3">
    <source>
        <dbReference type="Proteomes" id="UP001597205"/>
    </source>
</evidence>
<name>A0ABW3RKW8_9SPHI</name>
<feature type="transmembrane region" description="Helical" evidence="1">
    <location>
        <begin position="7"/>
        <end position="29"/>
    </location>
</feature>
<sequence>MNKFSQLRWQFIASIIVANLIIIFSYWYFLNKQNAYSNNINHYIELGQERFYLIQEWELDLQKLSKYKNLERTSEPLVEEQLNDEVQEIIRKIEEPNDLYAVAPA</sequence>
<keyword evidence="1" id="KW-0812">Transmembrane</keyword>